<reference evidence="1" key="1">
    <citation type="submission" date="2020-01" db="EMBL/GenBank/DDBJ databases">
        <authorList>
            <consortium name="DOE Joint Genome Institute"/>
            <person name="Haridas S."/>
            <person name="Albert R."/>
            <person name="Binder M."/>
            <person name="Bloem J."/>
            <person name="Labutti K."/>
            <person name="Salamov A."/>
            <person name="Andreopoulos B."/>
            <person name="Baker S.E."/>
            <person name="Barry K."/>
            <person name="Bills G."/>
            <person name="Bluhm B.H."/>
            <person name="Cannon C."/>
            <person name="Castanera R."/>
            <person name="Culley D.E."/>
            <person name="Daum C."/>
            <person name="Ezra D."/>
            <person name="Gonzalez J.B."/>
            <person name="Henrissat B."/>
            <person name="Kuo A."/>
            <person name="Liang C."/>
            <person name="Lipzen A."/>
            <person name="Lutzoni F."/>
            <person name="Magnuson J."/>
            <person name="Mondo S."/>
            <person name="Nolan M."/>
            <person name="Ohm R."/>
            <person name="Pangilinan J."/>
            <person name="Park H.-J."/>
            <person name="Ramirez L."/>
            <person name="Alfaro M."/>
            <person name="Sun H."/>
            <person name="Tritt A."/>
            <person name="Yoshinaga Y."/>
            <person name="Zwiers L.-H."/>
            <person name="Turgeon B.G."/>
            <person name="Goodwin S.B."/>
            <person name="Spatafora J.W."/>
            <person name="Crous P.W."/>
            <person name="Grigoriev I.V."/>
        </authorList>
    </citation>
    <scope>NUCLEOTIDE SEQUENCE</scope>
    <source>
        <strain evidence="1">P77</strain>
    </source>
</reference>
<proteinExistence type="predicted"/>
<protein>
    <submittedName>
        <fullName evidence="1">Uncharacterized protein</fullName>
    </submittedName>
</protein>
<evidence type="ECO:0000313" key="2">
    <source>
        <dbReference type="Proteomes" id="UP000800040"/>
    </source>
</evidence>
<evidence type="ECO:0000313" key="1">
    <source>
        <dbReference type="EMBL" id="KAF1833399.1"/>
    </source>
</evidence>
<dbReference type="AlphaFoldDB" id="A0A6A5KA06"/>
<dbReference type="Proteomes" id="UP000800040">
    <property type="component" value="Unassembled WGS sequence"/>
</dbReference>
<accession>A0A6A5KA06</accession>
<sequence>MTSMWATSASLIPVYIDHGSPSRSVLGTNGRVSPFFTKLARELRDKIYGYIWSEAPVILQRYKRKWYTVSYGTQPVLEDLTRFQAKWLLTNQQMLLEGLAEFHQRSVWYLGDRKSPRRLLPCEEYVFPLITPGLVHAHHLYIYDSSFVSQRRSYFRQDHLKQYQYLDLRQEAVTHVNCMTTSMEVPEGVQEIKVTVVQWGNFTMYEFHLFTLERLAVHRGVRSFHAEIDLAYVSSSERANQALLDEFERVGKLLVNGALRQKACKSFYMYCRKAMKSARLPVGLGMETGFYTWLKKES</sequence>
<dbReference type="EMBL" id="ML975319">
    <property type="protein sequence ID" value="KAF1833399.1"/>
    <property type="molecule type" value="Genomic_DNA"/>
</dbReference>
<dbReference type="OrthoDB" id="3799620at2759"/>
<name>A0A6A5KA06_9PLEO</name>
<gene>
    <name evidence="1" type="ORF">BDW02DRAFT_599092</name>
</gene>
<organism evidence="1 2">
    <name type="scientific">Decorospora gaudefroyi</name>
    <dbReference type="NCBI Taxonomy" id="184978"/>
    <lineage>
        <taxon>Eukaryota</taxon>
        <taxon>Fungi</taxon>
        <taxon>Dikarya</taxon>
        <taxon>Ascomycota</taxon>
        <taxon>Pezizomycotina</taxon>
        <taxon>Dothideomycetes</taxon>
        <taxon>Pleosporomycetidae</taxon>
        <taxon>Pleosporales</taxon>
        <taxon>Pleosporineae</taxon>
        <taxon>Pleosporaceae</taxon>
        <taxon>Decorospora</taxon>
    </lineage>
</organism>
<keyword evidence="2" id="KW-1185">Reference proteome</keyword>